<accession>A0A8J2PPZ9</accession>
<reference evidence="2" key="1">
    <citation type="submission" date="2021-06" db="EMBL/GenBank/DDBJ databases">
        <authorList>
            <person name="Hodson N. C."/>
            <person name="Mongue J. A."/>
            <person name="Jaron S. K."/>
        </authorList>
    </citation>
    <scope>NUCLEOTIDE SEQUENCE</scope>
</reference>
<name>A0A8J2PPZ9_9HEXA</name>
<evidence type="ECO:0000313" key="3">
    <source>
        <dbReference type="Proteomes" id="UP000708208"/>
    </source>
</evidence>
<organism evidence="2 3">
    <name type="scientific">Allacma fusca</name>
    <dbReference type="NCBI Taxonomy" id="39272"/>
    <lineage>
        <taxon>Eukaryota</taxon>
        <taxon>Metazoa</taxon>
        <taxon>Ecdysozoa</taxon>
        <taxon>Arthropoda</taxon>
        <taxon>Hexapoda</taxon>
        <taxon>Collembola</taxon>
        <taxon>Symphypleona</taxon>
        <taxon>Sminthuridae</taxon>
        <taxon>Allacma</taxon>
    </lineage>
</organism>
<proteinExistence type="predicted"/>
<evidence type="ECO:0000313" key="2">
    <source>
        <dbReference type="EMBL" id="CAG7820604.1"/>
    </source>
</evidence>
<evidence type="ECO:0000256" key="1">
    <source>
        <dbReference type="SAM" id="MobiDB-lite"/>
    </source>
</evidence>
<dbReference type="EMBL" id="CAJVCH010484250">
    <property type="protein sequence ID" value="CAG7820604.1"/>
    <property type="molecule type" value="Genomic_DNA"/>
</dbReference>
<feature type="compositionally biased region" description="Polar residues" evidence="1">
    <location>
        <begin position="37"/>
        <end position="55"/>
    </location>
</feature>
<feature type="region of interest" description="Disordered" evidence="1">
    <location>
        <begin position="1"/>
        <end position="115"/>
    </location>
</feature>
<dbReference type="Proteomes" id="UP000708208">
    <property type="component" value="Unassembled WGS sequence"/>
</dbReference>
<keyword evidence="3" id="KW-1185">Reference proteome</keyword>
<sequence>MNDERPAAVLTMNVAPDIQSDSDNPFRNIDLFRRDSNSSSTPAYNTASSRTTSPHRTPPATMDPTRLLFDKPKFPSQETSSDNIPTEPLHSAPPDVNEHFPASTRHPVQSLHKSTSTQTIASPFAVPESRQSELPKPNNTTITSRHATLDQTVHFSDTILI</sequence>
<gene>
    <name evidence="2" type="ORF">AFUS01_LOCUS30988</name>
</gene>
<dbReference type="AlphaFoldDB" id="A0A8J2PPZ9"/>
<comment type="caution">
    <text evidence="2">The sequence shown here is derived from an EMBL/GenBank/DDBJ whole genome shotgun (WGS) entry which is preliminary data.</text>
</comment>
<protein>
    <submittedName>
        <fullName evidence="2">Uncharacterized protein</fullName>
    </submittedName>
</protein>